<proteinExistence type="predicted"/>
<feature type="transmembrane region" description="Helical" evidence="1">
    <location>
        <begin position="289"/>
        <end position="308"/>
    </location>
</feature>
<evidence type="ECO:0000313" key="2">
    <source>
        <dbReference type="EMBL" id="CAL8103805.1"/>
    </source>
</evidence>
<comment type="caution">
    <text evidence="2">The sequence shown here is derived from an EMBL/GenBank/DDBJ whole genome shotgun (WGS) entry which is preliminary data.</text>
</comment>
<name>A0ABP1QHS3_9HEXA</name>
<protein>
    <recommendedName>
        <fullName evidence="4">Phospholipid scramblase</fullName>
    </recommendedName>
</protein>
<dbReference type="EMBL" id="CAXLJM020000035">
    <property type="protein sequence ID" value="CAL8103805.1"/>
    <property type="molecule type" value="Genomic_DNA"/>
</dbReference>
<organism evidence="2 3">
    <name type="scientific">Orchesella dallaii</name>
    <dbReference type="NCBI Taxonomy" id="48710"/>
    <lineage>
        <taxon>Eukaryota</taxon>
        <taxon>Metazoa</taxon>
        <taxon>Ecdysozoa</taxon>
        <taxon>Arthropoda</taxon>
        <taxon>Hexapoda</taxon>
        <taxon>Collembola</taxon>
        <taxon>Entomobryomorpha</taxon>
        <taxon>Entomobryoidea</taxon>
        <taxon>Orchesellidae</taxon>
        <taxon>Orchesellinae</taxon>
        <taxon>Orchesella</taxon>
    </lineage>
</organism>
<sequence length="309" mass="35783">MEPITPTYIRLLRIGRLEVKVRSFGPYSSKLVIDYKRKIENRVQESFQNFEFPEQDEFDTANRLSVEDFLKSMCFHEAKGIEMKSKSRLAPLSSSKFTWTSTSELDAALRSQNPNATRVFECTASVKGCFCCCMPTSRSWQNMVLKWGEDEVLNFSYRPQLWTYCRKKSRTVDIFVPQRCDSIGSVIYGESFVSDAVIIDHISRSVFFTSWMDPIEEISRTLPRLMIKDKQGNEVAIAQAIKGIGRFYTDFELIFSPFNIIESASIKAILAVAFNMWVITRKESIVRELYIFLLMLLCFLVSIFTYVFV</sequence>
<keyword evidence="1" id="KW-0472">Membrane</keyword>
<keyword evidence="1" id="KW-1133">Transmembrane helix</keyword>
<evidence type="ECO:0000256" key="1">
    <source>
        <dbReference type="SAM" id="Phobius"/>
    </source>
</evidence>
<evidence type="ECO:0008006" key="4">
    <source>
        <dbReference type="Google" id="ProtNLM"/>
    </source>
</evidence>
<keyword evidence="3" id="KW-1185">Reference proteome</keyword>
<accession>A0ABP1QHS3</accession>
<keyword evidence="1" id="KW-0812">Transmembrane</keyword>
<dbReference type="Proteomes" id="UP001642540">
    <property type="component" value="Unassembled WGS sequence"/>
</dbReference>
<gene>
    <name evidence="2" type="ORF">ODALV1_LOCUS11558</name>
</gene>
<feature type="transmembrane region" description="Helical" evidence="1">
    <location>
        <begin position="254"/>
        <end position="277"/>
    </location>
</feature>
<reference evidence="2 3" key="1">
    <citation type="submission" date="2024-08" db="EMBL/GenBank/DDBJ databases">
        <authorList>
            <person name="Cucini C."/>
            <person name="Frati F."/>
        </authorList>
    </citation>
    <scope>NUCLEOTIDE SEQUENCE [LARGE SCALE GENOMIC DNA]</scope>
</reference>
<evidence type="ECO:0000313" key="3">
    <source>
        <dbReference type="Proteomes" id="UP001642540"/>
    </source>
</evidence>